<dbReference type="EMBL" id="WBOB01000014">
    <property type="protein sequence ID" value="KAB1977171.1"/>
    <property type="molecule type" value="Genomic_DNA"/>
</dbReference>
<evidence type="ECO:0000256" key="2">
    <source>
        <dbReference type="ARBA" id="ARBA00023315"/>
    </source>
</evidence>
<dbReference type="PANTHER" id="PTHR43877">
    <property type="entry name" value="AMINOALKYLPHOSPHONATE N-ACETYLTRANSFERASE-RELATED-RELATED"/>
    <property type="match status" value="1"/>
</dbReference>
<dbReference type="PROSITE" id="PS51186">
    <property type="entry name" value="GNAT"/>
    <property type="match status" value="1"/>
</dbReference>
<feature type="domain" description="N-acetyltransferase" evidence="3">
    <location>
        <begin position="3"/>
        <end position="172"/>
    </location>
</feature>
<protein>
    <submittedName>
        <fullName evidence="4">GNAT family N-acetyltransferase</fullName>
    </submittedName>
</protein>
<organism evidence="4 5">
    <name type="scientific">Lactobacillus crispatus</name>
    <dbReference type="NCBI Taxonomy" id="47770"/>
    <lineage>
        <taxon>Bacteria</taxon>
        <taxon>Bacillati</taxon>
        <taxon>Bacillota</taxon>
        <taxon>Bacilli</taxon>
        <taxon>Lactobacillales</taxon>
        <taxon>Lactobacillaceae</taxon>
        <taxon>Lactobacillus</taxon>
    </lineage>
</organism>
<dbReference type="GO" id="GO:0016747">
    <property type="term" value="F:acyltransferase activity, transferring groups other than amino-acyl groups"/>
    <property type="evidence" value="ECO:0007669"/>
    <property type="project" value="InterPro"/>
</dbReference>
<comment type="caution">
    <text evidence="4">The sequence shown here is derived from an EMBL/GenBank/DDBJ whole genome shotgun (WGS) entry which is preliminary data.</text>
</comment>
<dbReference type="AlphaFoldDB" id="A0A6A1Z7R1"/>
<sequence>MDYEIKAVTTDDVKELQEISRETFKVTFDPYTAPADMKRFLKEDYETEKLIREINNPDSRFYFLMVGDEVAGYLKINVGDAQTEHLRENALEVERIYLRTSFQHRGLGNVLLDFAEKTAREEGKDYLWLGVYEKNIPAQHFYKRHGFEKVSQHIFQVGSDPQTDWLLVKPLTK</sequence>
<keyword evidence="1 4" id="KW-0808">Transferase</keyword>
<name>A0A6A1Z7R1_9LACO</name>
<dbReference type="Gene3D" id="3.40.630.30">
    <property type="match status" value="1"/>
</dbReference>
<evidence type="ECO:0000259" key="3">
    <source>
        <dbReference type="PROSITE" id="PS51186"/>
    </source>
</evidence>
<accession>A0A6A1Z7R1</accession>
<keyword evidence="2" id="KW-0012">Acyltransferase</keyword>
<proteinExistence type="predicted"/>
<dbReference type="CDD" id="cd04301">
    <property type="entry name" value="NAT_SF"/>
    <property type="match status" value="1"/>
</dbReference>
<dbReference type="InterPro" id="IPR016181">
    <property type="entry name" value="Acyl_CoA_acyltransferase"/>
</dbReference>
<evidence type="ECO:0000313" key="5">
    <source>
        <dbReference type="Proteomes" id="UP000430323"/>
    </source>
</evidence>
<dbReference type="InterPro" id="IPR000182">
    <property type="entry name" value="GNAT_dom"/>
</dbReference>
<dbReference type="SUPFAM" id="SSF55729">
    <property type="entry name" value="Acyl-CoA N-acyltransferases (Nat)"/>
    <property type="match status" value="1"/>
</dbReference>
<reference evidence="4 5" key="1">
    <citation type="submission" date="2019-09" db="EMBL/GenBank/DDBJ databases">
        <title>Investigation of probiotic properties of different lactic acid bacteria.</title>
        <authorList>
            <person name="Jaomanjaka F."/>
            <person name="Blanc P."/>
        </authorList>
    </citation>
    <scope>NUCLEOTIDE SEQUENCE [LARGE SCALE GENOMIC DNA]</scope>
    <source>
        <strain evidence="4 5">BIO6272</strain>
    </source>
</reference>
<dbReference type="Pfam" id="PF00583">
    <property type="entry name" value="Acetyltransf_1"/>
    <property type="match status" value="1"/>
</dbReference>
<gene>
    <name evidence="4" type="ORF">F8251_04245</name>
</gene>
<dbReference type="RefSeq" id="WP_151495318.1">
    <property type="nucleotide sequence ID" value="NZ_JBBOJP010000097.1"/>
</dbReference>
<dbReference type="PANTHER" id="PTHR43877:SF2">
    <property type="entry name" value="AMINOALKYLPHOSPHONATE N-ACETYLTRANSFERASE-RELATED"/>
    <property type="match status" value="1"/>
</dbReference>
<evidence type="ECO:0000313" key="4">
    <source>
        <dbReference type="EMBL" id="KAB1977171.1"/>
    </source>
</evidence>
<evidence type="ECO:0000256" key="1">
    <source>
        <dbReference type="ARBA" id="ARBA00022679"/>
    </source>
</evidence>
<dbReference type="InterPro" id="IPR050832">
    <property type="entry name" value="Bact_Acetyltransf"/>
</dbReference>
<dbReference type="Proteomes" id="UP000430323">
    <property type="component" value="Unassembled WGS sequence"/>
</dbReference>